<dbReference type="PANTHER" id="PTHR47331">
    <property type="entry name" value="PHD-TYPE DOMAIN-CONTAINING PROTEIN"/>
    <property type="match status" value="1"/>
</dbReference>
<evidence type="ECO:0000313" key="3">
    <source>
        <dbReference type="Proteomes" id="UP001054837"/>
    </source>
</evidence>
<dbReference type="Pfam" id="PF17921">
    <property type="entry name" value="Integrase_H2C2"/>
    <property type="match status" value="1"/>
</dbReference>
<dbReference type="Proteomes" id="UP001054837">
    <property type="component" value="Unassembled WGS sequence"/>
</dbReference>
<dbReference type="InterPro" id="IPR009048">
    <property type="entry name" value="A-macroglobulin_rcpt-bd"/>
</dbReference>
<dbReference type="GO" id="GO:0042575">
    <property type="term" value="C:DNA polymerase complex"/>
    <property type="evidence" value="ECO:0007669"/>
    <property type="project" value="UniProtKB-ARBA"/>
</dbReference>
<dbReference type="InterPro" id="IPR008930">
    <property type="entry name" value="Terpenoid_cyclase/PrenylTrfase"/>
</dbReference>
<dbReference type="SMART" id="SM01361">
    <property type="entry name" value="A2M_recep"/>
    <property type="match status" value="1"/>
</dbReference>
<reference evidence="2 3" key="1">
    <citation type="submission" date="2021-06" db="EMBL/GenBank/DDBJ databases">
        <title>Caerostris darwini draft genome.</title>
        <authorList>
            <person name="Kono N."/>
            <person name="Arakawa K."/>
        </authorList>
    </citation>
    <scope>NUCLEOTIDE SEQUENCE [LARGE SCALE GENOMIC DNA]</scope>
</reference>
<dbReference type="InterPro" id="IPR012337">
    <property type="entry name" value="RNaseH-like_sf"/>
</dbReference>
<comment type="caution">
    <text evidence="2">The sequence shown here is derived from an EMBL/GenBank/DDBJ whole genome shotgun (WGS) entry which is preliminary data.</text>
</comment>
<dbReference type="InterPro" id="IPR043502">
    <property type="entry name" value="DNA/RNA_pol_sf"/>
</dbReference>
<dbReference type="InterPro" id="IPR040676">
    <property type="entry name" value="DUF5641"/>
</dbReference>
<dbReference type="EMBL" id="BPLQ01004920">
    <property type="protein sequence ID" value="GIY11541.1"/>
    <property type="molecule type" value="Genomic_DNA"/>
</dbReference>
<gene>
    <name evidence="2" type="primary">C4A</name>
    <name evidence="2" type="ORF">CDAR_279891</name>
</gene>
<dbReference type="SUPFAM" id="SSF49410">
    <property type="entry name" value="Alpha-macroglobulin receptor domain"/>
    <property type="match status" value="1"/>
</dbReference>
<protein>
    <submittedName>
        <fullName evidence="2">Complement C4-A</fullName>
    </submittedName>
</protein>
<dbReference type="GO" id="GO:0005615">
    <property type="term" value="C:extracellular space"/>
    <property type="evidence" value="ECO:0007669"/>
    <property type="project" value="InterPro"/>
</dbReference>
<dbReference type="Pfam" id="PF07678">
    <property type="entry name" value="TED_complement"/>
    <property type="match status" value="1"/>
</dbReference>
<dbReference type="InterPro" id="IPR001584">
    <property type="entry name" value="Integrase_cat-core"/>
</dbReference>
<dbReference type="PROSITE" id="PS50994">
    <property type="entry name" value="INTEGRASE"/>
    <property type="match status" value="1"/>
</dbReference>
<evidence type="ECO:0000313" key="2">
    <source>
        <dbReference type="EMBL" id="GIY11541.1"/>
    </source>
</evidence>
<keyword evidence="3" id="KW-1185">Reference proteome</keyword>
<dbReference type="InterPro" id="IPR041588">
    <property type="entry name" value="Integrase_H2C2"/>
</dbReference>
<dbReference type="Pfam" id="PF05380">
    <property type="entry name" value="Peptidase_A17"/>
    <property type="match status" value="2"/>
</dbReference>
<dbReference type="SUPFAM" id="SSF53098">
    <property type="entry name" value="Ribonuclease H-like"/>
    <property type="match status" value="1"/>
</dbReference>
<dbReference type="Gene3D" id="1.10.340.70">
    <property type="match status" value="1"/>
</dbReference>
<accession>A0AAV4QT80</accession>
<dbReference type="GO" id="GO:0003676">
    <property type="term" value="F:nucleic acid binding"/>
    <property type="evidence" value="ECO:0007669"/>
    <property type="project" value="InterPro"/>
</dbReference>
<dbReference type="GO" id="GO:0015074">
    <property type="term" value="P:DNA integration"/>
    <property type="evidence" value="ECO:0007669"/>
    <property type="project" value="InterPro"/>
</dbReference>
<dbReference type="Pfam" id="PF18701">
    <property type="entry name" value="DUF5641"/>
    <property type="match status" value="1"/>
</dbReference>
<sequence length="1607" mass="183229">MYWGAGNTAEDIETTIYALLTLLLNSDNNTMERSNSVVNWLNSQRLQSGSFKSIQDTVVGLQALSEYAIRAQMPSMNLVANISSSNDRNFMQVLHFNKDNAHILKNIKVNKVGGMPIVRTAGHGIGSLSVKLRYNVVNPPEKICKFDVSVDVTEAKEGTSAPPKQEIGKVSFHHQPDLIRGMENALQKDEEHVFDNDPRDRVKRRVSSAANPLLSKASERSYICESIAERAGLKTVGKEKLKIFTFASNEASISELKRKRITLKNCNSDLVITLEALATKTICASKISSPSSRMIELLQNEGFELSDSGASSGRVDILIGNDYLSAVLTGKTHRLNNCLMLYESVFGWTLSGRDGEFNERTVGKESAGLFIRSSNESEENLSEGIRAMWDIESLGICDSEKRECDKQVIERFETNLKFVDNRYETGLLWKRDAGDLSDNFDLARRQFNKVRKELKNDTFVKEQLMEVIKYQKEHNIIQECGENEKGYFMPFRAVVRKDKLSTQVRMVFNCSSCTKGNLSLNDCLDQGPNLNPSVLDIILVFRKFKIGFCGDIEKAFLMIGIAEDDKKYLKFLWYPDDDSEDFKIMQMNRVVFGCNCSPFLLSATIKYHIGKYSETNKNCFEMLNGSLYADDLCHGADDVESAFDLSSDAVSILSDGSFNLRKLHTNSKQLHDLWIQNGLCEENSFEKDNKLKVLGLVWNLEEDMLRVDVTSLLESFKFLENTKRSVLSTAAKVFDPVGFLSPFVVRIKRLMQEIWERGLDWDSKLPEDLESKWKKWCAEIEVLAYGAVAYLRYVNLRGEVGTSFVMSKSRISPLKKLSLPRLELMGALIAARLWKYLSKVFCGLVNGVFLWTDSEICLCWIKGSAREWKQFVSNRVLEIQDCTSPDRWKFCPGLENPADKLTRGENSHTLLNDSVWWQGPVWLRGSRNQWPRQKLERVTDEQKLEKLNTSVHAILPQTEMILDENKFSNLGKLLRVTAWVKRFVVKLRKKTCESGTLSAAEIKEAEEYWVRRVQLENYCSDINLLKKNKPVPPHSKIYSLVPYVDDRGILRVKGRLEQAELFHNEKHPAILPKSKFTDLIIMSEHVNSFHSGVVSTLSRVRNNFWIPRGRQVVKKVISECLICKKCALKPAKQLTGQLPRDRVVESPPFAVVGIDFTGAITIKAGDQSCKKVYIALFTCAVTRAVHIEVVSDMSVKSFIFALRRFLSRRGGCKVIYSDNAKSFRCACEIIKGFKKIIVDPSVQEFISSKGVTWKFIPERAPWWGGFWERLMKSIKDPLRKILGKALLTFEELITIMTELECVLNNRPITYETNELGEPRCLTPSLFLLPGRDNSLPEHFLEIFNKVVDRETLTRRKLYQSRLLKQLWTKWKDQYLLQLRTAHNFTNPSSERNLKSGDIVLVEGPKKSKLLWDMGEVEKVIVGRDGHGKRLKKKDPKKQAGKDNSKLILKVAICARYLGNKTAGMSIIDVGIFSGFEASPEDLEELQKNPDHLIELLVPKKEKYCFDFHVIRQYIVGKTQRSIIKVYDYYNPDATCTVFYSPPNNSPLLRTLCDGRVCQCAEGGCPPKKPFDIFDASDEDFEKRDKLRTLACDKYDYSIAEKKIFMNM</sequence>
<dbReference type="PANTHER" id="PTHR47331:SF1">
    <property type="entry name" value="GAG-LIKE PROTEIN"/>
    <property type="match status" value="1"/>
</dbReference>
<dbReference type="Gene3D" id="1.50.10.20">
    <property type="match status" value="1"/>
</dbReference>
<dbReference type="Gene3D" id="2.60.40.690">
    <property type="entry name" value="Alpha-macroglobulin, receptor-binding domain"/>
    <property type="match status" value="1"/>
</dbReference>
<dbReference type="GO" id="GO:0071897">
    <property type="term" value="P:DNA biosynthetic process"/>
    <property type="evidence" value="ECO:0007669"/>
    <property type="project" value="UniProtKB-ARBA"/>
</dbReference>
<proteinExistence type="predicted"/>
<dbReference type="SUPFAM" id="SSF56672">
    <property type="entry name" value="DNA/RNA polymerases"/>
    <property type="match status" value="1"/>
</dbReference>
<evidence type="ECO:0000259" key="1">
    <source>
        <dbReference type="PROSITE" id="PS50994"/>
    </source>
</evidence>
<dbReference type="InterPro" id="IPR008042">
    <property type="entry name" value="Retrotrans_Pao"/>
</dbReference>
<dbReference type="InterPro" id="IPR011626">
    <property type="entry name" value="Alpha-macroglobulin_TED"/>
</dbReference>
<organism evidence="2 3">
    <name type="scientific">Caerostris darwini</name>
    <dbReference type="NCBI Taxonomy" id="1538125"/>
    <lineage>
        <taxon>Eukaryota</taxon>
        <taxon>Metazoa</taxon>
        <taxon>Ecdysozoa</taxon>
        <taxon>Arthropoda</taxon>
        <taxon>Chelicerata</taxon>
        <taxon>Arachnida</taxon>
        <taxon>Araneae</taxon>
        <taxon>Araneomorphae</taxon>
        <taxon>Entelegynae</taxon>
        <taxon>Araneoidea</taxon>
        <taxon>Araneidae</taxon>
        <taxon>Caerostris</taxon>
    </lineage>
</organism>
<dbReference type="InterPro" id="IPR036397">
    <property type="entry name" value="RNaseH_sf"/>
</dbReference>
<feature type="domain" description="Integrase catalytic" evidence="1">
    <location>
        <begin position="1144"/>
        <end position="1331"/>
    </location>
</feature>
<dbReference type="Gene3D" id="3.30.420.10">
    <property type="entry name" value="Ribonuclease H-like superfamily/Ribonuclease H"/>
    <property type="match status" value="1"/>
</dbReference>
<dbReference type="SUPFAM" id="SSF48239">
    <property type="entry name" value="Terpenoid cyclases/Protein prenyltransferases"/>
    <property type="match status" value="1"/>
</dbReference>
<dbReference type="InterPro" id="IPR036595">
    <property type="entry name" value="A-macroglobulin_rcpt-bd_sf"/>
</dbReference>
<name>A0AAV4QT80_9ARAC</name>
<dbReference type="Pfam" id="PF00665">
    <property type="entry name" value="rve"/>
    <property type="match status" value="1"/>
</dbReference>
<dbReference type="Pfam" id="PF07677">
    <property type="entry name" value="A2M_recep"/>
    <property type="match status" value="1"/>
</dbReference>